<proteinExistence type="inferred from homology"/>
<evidence type="ECO:0008006" key="8">
    <source>
        <dbReference type="Google" id="ProtNLM"/>
    </source>
</evidence>
<protein>
    <recommendedName>
        <fullName evidence="8">50S ribosomal protein L3</fullName>
    </recommendedName>
</protein>
<dbReference type="Gene3D" id="3.30.160.810">
    <property type="match status" value="1"/>
</dbReference>
<dbReference type="InterPro" id="IPR000597">
    <property type="entry name" value="Ribosomal_uL3"/>
</dbReference>
<dbReference type="Pfam" id="PF00297">
    <property type="entry name" value="Ribosomal_L3"/>
    <property type="match status" value="1"/>
</dbReference>
<comment type="similarity">
    <text evidence="1">Belongs to the universal ribosomal protein uL3 family.</text>
</comment>
<dbReference type="PROSITE" id="PS00474">
    <property type="entry name" value="RIBOSOMAL_L3"/>
    <property type="match status" value="1"/>
</dbReference>
<accession>X1FJ75</accession>
<evidence type="ECO:0000256" key="1">
    <source>
        <dbReference type="ARBA" id="ARBA00006540"/>
    </source>
</evidence>
<dbReference type="GO" id="GO:0022625">
    <property type="term" value="C:cytosolic large ribosomal subunit"/>
    <property type="evidence" value="ECO:0007669"/>
    <property type="project" value="TreeGrafter"/>
</dbReference>
<dbReference type="FunFam" id="2.40.30.10:FF:000004">
    <property type="entry name" value="50S ribosomal protein L3"/>
    <property type="match status" value="1"/>
</dbReference>
<organism evidence="7">
    <name type="scientific">marine sediment metagenome</name>
    <dbReference type="NCBI Taxonomy" id="412755"/>
    <lineage>
        <taxon>unclassified sequences</taxon>
        <taxon>metagenomes</taxon>
        <taxon>ecological metagenomes</taxon>
    </lineage>
</organism>
<name>X1FJ75_9ZZZZ</name>
<keyword evidence="4" id="KW-0689">Ribosomal protein</keyword>
<dbReference type="EMBL" id="BARU01001795">
    <property type="protein sequence ID" value="GAH20843.1"/>
    <property type="molecule type" value="Genomic_DNA"/>
</dbReference>
<evidence type="ECO:0000313" key="7">
    <source>
        <dbReference type="EMBL" id="GAH20843.1"/>
    </source>
</evidence>
<evidence type="ECO:0000256" key="3">
    <source>
        <dbReference type="ARBA" id="ARBA00022884"/>
    </source>
</evidence>
<evidence type="ECO:0000256" key="4">
    <source>
        <dbReference type="ARBA" id="ARBA00022980"/>
    </source>
</evidence>
<dbReference type="NCBIfam" id="TIGR03625">
    <property type="entry name" value="L3_bact"/>
    <property type="match status" value="1"/>
</dbReference>
<keyword evidence="5" id="KW-0687">Ribonucleoprotein</keyword>
<dbReference type="GO" id="GO:0006412">
    <property type="term" value="P:translation"/>
    <property type="evidence" value="ECO:0007669"/>
    <property type="project" value="InterPro"/>
</dbReference>
<dbReference type="AlphaFoldDB" id="X1FJ75"/>
<evidence type="ECO:0000256" key="5">
    <source>
        <dbReference type="ARBA" id="ARBA00023274"/>
    </source>
</evidence>
<keyword evidence="2" id="KW-0699">rRNA-binding</keyword>
<keyword evidence="3" id="KW-0694">RNA-binding</keyword>
<dbReference type="PANTHER" id="PTHR11229">
    <property type="entry name" value="50S RIBOSOMAL PROTEIN L3"/>
    <property type="match status" value="1"/>
</dbReference>
<evidence type="ECO:0000256" key="6">
    <source>
        <dbReference type="SAM" id="MobiDB-lite"/>
    </source>
</evidence>
<dbReference type="InterPro" id="IPR019926">
    <property type="entry name" value="Ribosomal_uL3_CS"/>
</dbReference>
<dbReference type="InterPro" id="IPR019927">
    <property type="entry name" value="Ribosomal_uL3_bac/org-type"/>
</dbReference>
<dbReference type="GO" id="GO:0019843">
    <property type="term" value="F:rRNA binding"/>
    <property type="evidence" value="ECO:0007669"/>
    <property type="project" value="UniProtKB-KW"/>
</dbReference>
<dbReference type="GO" id="GO:0003735">
    <property type="term" value="F:structural constituent of ribosome"/>
    <property type="evidence" value="ECO:0007669"/>
    <property type="project" value="InterPro"/>
</dbReference>
<reference evidence="7" key="1">
    <citation type="journal article" date="2014" name="Front. Microbiol.">
        <title>High frequency of phylogenetically diverse reductive dehalogenase-homologous genes in deep subseafloor sedimentary metagenomes.</title>
        <authorList>
            <person name="Kawai M."/>
            <person name="Futagami T."/>
            <person name="Toyoda A."/>
            <person name="Takaki Y."/>
            <person name="Nishi S."/>
            <person name="Hori S."/>
            <person name="Arai W."/>
            <person name="Tsubouchi T."/>
            <person name="Morono Y."/>
            <person name="Uchiyama I."/>
            <person name="Ito T."/>
            <person name="Fujiyama A."/>
            <person name="Inagaki F."/>
            <person name="Takami H."/>
        </authorList>
    </citation>
    <scope>NUCLEOTIDE SEQUENCE</scope>
    <source>
        <strain evidence="7">Expedition CK06-06</strain>
    </source>
</reference>
<evidence type="ECO:0000256" key="2">
    <source>
        <dbReference type="ARBA" id="ARBA00022730"/>
    </source>
</evidence>
<sequence length="204" mass="21769">MLGIIGRKVGMTRLFREDGVAVAITAVEAGPCFVTQVKSQAKDGYNAIQLGFGEAKRLNAPQRGHLQGIGKVRHLHEFRTEDVSSVKRGDKVDVSLLNPGDFVNISGLSKGKGFAGVVKRHHFAGGPKTHGQSDRHRAPGSIGATTFPGRVLKGMRMAGHMGDRKTTVHNLEVVGVDISRNLLLIEGAVPGARKGLLIIEKVGK</sequence>
<dbReference type="PANTHER" id="PTHR11229:SF16">
    <property type="entry name" value="LARGE RIBOSOMAL SUBUNIT PROTEIN UL3C"/>
    <property type="match status" value="1"/>
</dbReference>
<dbReference type="SUPFAM" id="SSF50447">
    <property type="entry name" value="Translation proteins"/>
    <property type="match status" value="1"/>
</dbReference>
<dbReference type="InterPro" id="IPR009000">
    <property type="entry name" value="Transl_B-barrel_sf"/>
</dbReference>
<comment type="caution">
    <text evidence="7">The sequence shown here is derived from an EMBL/GenBank/DDBJ whole genome shotgun (WGS) entry which is preliminary data.</text>
</comment>
<gene>
    <name evidence="7" type="ORF">S03H2_04511</name>
</gene>
<dbReference type="Gene3D" id="2.40.30.10">
    <property type="entry name" value="Translation factors"/>
    <property type="match status" value="1"/>
</dbReference>
<feature type="region of interest" description="Disordered" evidence="6">
    <location>
        <begin position="124"/>
        <end position="143"/>
    </location>
</feature>
<dbReference type="HAMAP" id="MF_01325_B">
    <property type="entry name" value="Ribosomal_uL3_B"/>
    <property type="match status" value="1"/>
</dbReference>